<accession>A0A7W2EKJ3</accession>
<dbReference type="InterPro" id="IPR054653">
    <property type="entry name" value="EpsI_type_B_pred"/>
</dbReference>
<feature type="chain" id="PRO_5030534866" evidence="1">
    <location>
        <begin position="23"/>
        <end position="227"/>
    </location>
</feature>
<gene>
    <name evidence="3" type="primary">epsI</name>
    <name evidence="3" type="ORF">H3H36_19705</name>
</gene>
<evidence type="ECO:0000313" key="3">
    <source>
        <dbReference type="EMBL" id="MBA5607586.1"/>
    </source>
</evidence>
<feature type="signal peptide" evidence="1">
    <location>
        <begin position="1"/>
        <end position="22"/>
    </location>
</feature>
<evidence type="ECO:0000256" key="1">
    <source>
        <dbReference type="SAM" id="SignalP"/>
    </source>
</evidence>
<dbReference type="AlphaFoldDB" id="A0A7W2EKJ3"/>
<proteinExistence type="predicted"/>
<organism evidence="3 4">
    <name type="scientific">Rugamonas fusca</name>
    <dbReference type="NCBI Taxonomy" id="2758568"/>
    <lineage>
        <taxon>Bacteria</taxon>
        <taxon>Pseudomonadati</taxon>
        <taxon>Pseudomonadota</taxon>
        <taxon>Betaproteobacteria</taxon>
        <taxon>Burkholderiales</taxon>
        <taxon>Oxalobacteraceae</taxon>
        <taxon>Telluria group</taxon>
        <taxon>Rugamonas</taxon>
    </lineage>
</organism>
<sequence length="227" mass="25000">MSRMLRSSVAIGGAMLLTVALAKVATPVHKLADSRPMIDLQSAIPSQFGDWREDRNLLAEVVNPTAAAELQRIYAQTLMRTYVNRDGERVMLSVAYGRDQTDSLSVHFPEGCYGGQGFAVGPTTRQPVAIDGMTIPMARLVASSYNRNEPVSYWIVVGDRAVNNSWDMKLAKLSYAMHGFIADATLMRVSNITLDNERGYQVQQQFVGQMLAAMPPALRYHFAGAAR</sequence>
<dbReference type="NCBIfam" id="TIGR02914">
    <property type="entry name" value="EpsI_fam"/>
    <property type="match status" value="1"/>
</dbReference>
<reference evidence="3 4" key="1">
    <citation type="submission" date="2020-07" db="EMBL/GenBank/DDBJ databases">
        <title>Novel species isolated from subtropical streams in China.</title>
        <authorList>
            <person name="Lu H."/>
        </authorList>
    </citation>
    <scope>NUCLEOTIDE SEQUENCE [LARGE SCALE GENOMIC DNA]</scope>
    <source>
        <strain evidence="3 4">FT3S</strain>
    </source>
</reference>
<keyword evidence="1" id="KW-0732">Signal</keyword>
<dbReference type="Pfam" id="PF11984">
    <property type="entry name" value="DUF3485"/>
    <property type="match status" value="1"/>
</dbReference>
<keyword evidence="4" id="KW-1185">Reference proteome</keyword>
<dbReference type="Proteomes" id="UP000566711">
    <property type="component" value="Unassembled WGS sequence"/>
</dbReference>
<dbReference type="RefSeq" id="WP_182219790.1">
    <property type="nucleotide sequence ID" value="NZ_JACEZS010000019.1"/>
</dbReference>
<dbReference type="InterPro" id="IPR014263">
    <property type="entry name" value="Methanolan_biosynth_EpsI"/>
</dbReference>
<dbReference type="NCBIfam" id="NF045609">
    <property type="entry name" value="EpsI_type_B"/>
    <property type="match status" value="1"/>
</dbReference>
<evidence type="ECO:0000313" key="4">
    <source>
        <dbReference type="Proteomes" id="UP000566711"/>
    </source>
</evidence>
<dbReference type="EMBL" id="JACEZS010000019">
    <property type="protein sequence ID" value="MBA5607586.1"/>
    <property type="molecule type" value="Genomic_DNA"/>
</dbReference>
<comment type="caution">
    <text evidence="3">The sequence shown here is derived from an EMBL/GenBank/DDBJ whole genome shotgun (WGS) entry which is preliminary data.</text>
</comment>
<protein>
    <submittedName>
        <fullName evidence="3">EpsI family protein</fullName>
    </submittedName>
</protein>
<name>A0A7W2EKJ3_9BURK</name>
<evidence type="ECO:0000259" key="2">
    <source>
        <dbReference type="Pfam" id="PF11984"/>
    </source>
</evidence>
<feature type="domain" description="Methanolan biosynthesis EpsI" evidence="2">
    <location>
        <begin position="10"/>
        <end position="216"/>
    </location>
</feature>